<reference evidence="2 5" key="2">
    <citation type="submission" date="2019-04" db="EMBL/GenBank/DDBJ databases">
        <title>Draft genome sequences of Streptomyces avermitilis NBRC 14893.</title>
        <authorList>
            <person name="Komaki H."/>
            <person name="Tamura T."/>
            <person name="Hosoyama A."/>
        </authorList>
    </citation>
    <scope>NUCLEOTIDE SEQUENCE [LARGE SCALE GENOMIC DNA]</scope>
    <source>
        <strain evidence="2 5">NBRC 14893</strain>
    </source>
</reference>
<name>A0A4D4N5L1_STRAX</name>
<protein>
    <submittedName>
        <fullName evidence="3">Uncharacterized protein</fullName>
    </submittedName>
</protein>
<evidence type="ECO:0000313" key="3">
    <source>
        <dbReference type="EMBL" id="GDY79832.1"/>
    </source>
</evidence>
<organism evidence="3 4">
    <name type="scientific">Streptomyces avermitilis</name>
    <dbReference type="NCBI Taxonomy" id="33903"/>
    <lineage>
        <taxon>Bacteria</taxon>
        <taxon>Bacillati</taxon>
        <taxon>Actinomycetota</taxon>
        <taxon>Actinomycetes</taxon>
        <taxon>Kitasatosporales</taxon>
        <taxon>Streptomycetaceae</taxon>
        <taxon>Streptomyces</taxon>
    </lineage>
</organism>
<evidence type="ECO:0000256" key="1">
    <source>
        <dbReference type="SAM" id="Phobius"/>
    </source>
</evidence>
<proteinExistence type="predicted"/>
<comment type="caution">
    <text evidence="3">The sequence shown here is derived from an EMBL/GenBank/DDBJ whole genome shotgun (WGS) entry which is preliminary data.</text>
</comment>
<dbReference type="EMBL" id="BJHY01000002">
    <property type="protein sequence ID" value="GDY79832.1"/>
    <property type="molecule type" value="Genomic_DNA"/>
</dbReference>
<evidence type="ECO:0000313" key="5">
    <source>
        <dbReference type="Proteomes" id="UP000302139"/>
    </source>
</evidence>
<feature type="transmembrane region" description="Helical" evidence="1">
    <location>
        <begin position="64"/>
        <end position="87"/>
    </location>
</feature>
<feature type="transmembrane region" description="Helical" evidence="1">
    <location>
        <begin position="126"/>
        <end position="146"/>
    </location>
</feature>
<dbReference type="Proteomes" id="UP000299211">
    <property type="component" value="Unassembled WGS sequence"/>
</dbReference>
<dbReference type="AlphaFoldDB" id="A0A4D4N5L1"/>
<evidence type="ECO:0000313" key="2">
    <source>
        <dbReference type="EMBL" id="GDY69575.1"/>
    </source>
</evidence>
<evidence type="ECO:0000313" key="4">
    <source>
        <dbReference type="Proteomes" id="UP000299211"/>
    </source>
</evidence>
<sequence length="406" mass="45339">MVWVALVLLLTALPVGWCGLKDFKDALTFPGCVTGAALMVAALIMLVGVAAVVDCWIRGPISNFGVVALISTGVALLTNVLLAFQTWNDGERVVYKVLSIVLSVGSLLAVIQVWRRLDEIPTPKRVAAALIVSTIVAVANFSYQYLFQPHRREVAPLVQLNVGKAVLSADRKAFSVPVDIKLVNHSDVSFYVLGAEFHAMGEDVTVSPTDLDRSKWREGAEQWARYREKHPLTRREVYQPGKLVAAQQWIPAGHWVEAKDEALTRTVVQLPIDTHFDKLTFYATLSLARKDRLVMGNFGRPGYSWRGVELPHWVKAGQEDNDTIIQTADMQENNAIDHYTRESRRVTTYWRFGLHGVDVAPVIVPVGEEGRTFSEQTNREVRNRYGLIDVLAGPVEQTLDEIKSRR</sequence>
<accession>A0A4D4N5L1</accession>
<keyword evidence="1" id="KW-1133">Transmembrane helix</keyword>
<dbReference type="Proteomes" id="UP000302139">
    <property type="component" value="Unassembled WGS sequence"/>
</dbReference>
<feature type="transmembrane region" description="Helical" evidence="1">
    <location>
        <begin position="93"/>
        <end position="114"/>
    </location>
</feature>
<gene>
    <name evidence="2" type="ORF">SAV14893_089680</name>
    <name evidence="3" type="ORF">SAV31267_093170</name>
</gene>
<keyword evidence="1" id="KW-0812">Transmembrane</keyword>
<dbReference type="EMBL" id="BJHX01000002">
    <property type="protein sequence ID" value="GDY69575.1"/>
    <property type="molecule type" value="Genomic_DNA"/>
</dbReference>
<keyword evidence="1" id="KW-0472">Membrane</keyword>
<feature type="transmembrane region" description="Helical" evidence="1">
    <location>
        <begin position="34"/>
        <end position="57"/>
    </location>
</feature>
<reference evidence="3 4" key="1">
    <citation type="submission" date="2019-04" db="EMBL/GenBank/DDBJ databases">
        <title>Draft genome sequences of Streptomyces avermitilis ATCC 31267.</title>
        <authorList>
            <person name="Komaki H."/>
            <person name="Tamura T."/>
            <person name="Hosoyama A."/>
        </authorList>
    </citation>
    <scope>NUCLEOTIDE SEQUENCE [LARGE SCALE GENOMIC DNA]</scope>
    <source>
        <strain evidence="3 4">ATCC 31267</strain>
    </source>
</reference>